<dbReference type="PANTHER" id="PTHR13072">
    <property type="entry name" value="DYNACTIN 6"/>
    <property type="match status" value="1"/>
</dbReference>
<comment type="subcellular location">
    <subcellularLocation>
        <location evidence="1">Cytoplasm</location>
        <location evidence="1">Cytoskeleton</location>
    </subcellularLocation>
</comment>
<dbReference type="EMBL" id="AYSA01000205">
    <property type="protein sequence ID" value="ESZ95150.1"/>
    <property type="molecule type" value="Genomic_DNA"/>
</dbReference>
<protein>
    <recommendedName>
        <fullName evidence="3">Dynactin subunit 6</fullName>
    </recommendedName>
</protein>
<proteinExistence type="inferred from homology"/>
<comment type="function">
    <text evidence="6">Part of the dynactin complex that activates the molecular motor dynein for ultra-processive transport along microtubules.</text>
</comment>
<evidence type="ECO:0000256" key="3">
    <source>
        <dbReference type="ARBA" id="ARBA00016573"/>
    </source>
</evidence>
<dbReference type="Proteomes" id="UP000019487">
    <property type="component" value="Unassembled WGS sequence"/>
</dbReference>
<name>W9CKU9_SCLBF</name>
<comment type="caution">
    <text evidence="8">The sequence shown here is derived from an EMBL/GenBank/DDBJ whole genome shotgun (WGS) entry which is preliminary data.</text>
</comment>
<dbReference type="Gene3D" id="2.160.10.10">
    <property type="entry name" value="Hexapeptide repeat proteins"/>
    <property type="match status" value="1"/>
</dbReference>
<dbReference type="GO" id="GO:0070840">
    <property type="term" value="F:dynein complex binding"/>
    <property type="evidence" value="ECO:0007669"/>
    <property type="project" value="TreeGrafter"/>
</dbReference>
<dbReference type="AlphaFoldDB" id="W9CKU9"/>
<dbReference type="GO" id="GO:0005869">
    <property type="term" value="C:dynactin complex"/>
    <property type="evidence" value="ECO:0007669"/>
    <property type="project" value="InterPro"/>
</dbReference>
<keyword evidence="5" id="KW-0206">Cytoskeleton</keyword>
<evidence type="ECO:0000313" key="9">
    <source>
        <dbReference type="Proteomes" id="UP000019487"/>
    </source>
</evidence>
<evidence type="ECO:0000256" key="1">
    <source>
        <dbReference type="ARBA" id="ARBA00004245"/>
    </source>
</evidence>
<accession>W9CKU9</accession>
<dbReference type="STRING" id="1432307.W9CKU9"/>
<comment type="similarity">
    <text evidence="2">Belongs to the dynactin subunits 5/6 family. Dynactin subunit 6 subfamily.</text>
</comment>
<feature type="region of interest" description="Disordered" evidence="7">
    <location>
        <begin position="1"/>
        <end position="20"/>
    </location>
</feature>
<dbReference type="PANTHER" id="PTHR13072:SF0">
    <property type="entry name" value="DYNACTIN SUBUNIT 6"/>
    <property type="match status" value="1"/>
</dbReference>
<sequence>MSSSKRASMLPPPPKPPTSFSTNITIADHALLYGTYLITIRGHTVLHPRARLNSSFAPITIGTQCVIGERSTIGMSNFPSEEQVQGVVLENGVIIETGAVVEAKLVGQGSLIEIKAKVGRGAVIGKVHISHFHCKIGSMCEVAEDEIIPDYTVIYGNGLRRIDKSGVEALKMKMIGRHVDVLRKLLPSNLSKYQ</sequence>
<dbReference type="InterPro" id="IPR011004">
    <property type="entry name" value="Trimer_LpxA-like_sf"/>
</dbReference>
<evidence type="ECO:0000256" key="4">
    <source>
        <dbReference type="ARBA" id="ARBA00022490"/>
    </source>
</evidence>
<organism evidence="8 9">
    <name type="scientific">Sclerotinia borealis (strain F-4128)</name>
    <dbReference type="NCBI Taxonomy" id="1432307"/>
    <lineage>
        <taxon>Eukaryota</taxon>
        <taxon>Fungi</taxon>
        <taxon>Dikarya</taxon>
        <taxon>Ascomycota</taxon>
        <taxon>Pezizomycotina</taxon>
        <taxon>Leotiomycetes</taxon>
        <taxon>Helotiales</taxon>
        <taxon>Sclerotiniaceae</taxon>
        <taxon>Sclerotinia</taxon>
    </lineage>
</organism>
<gene>
    <name evidence="8" type="ORF">SBOR_4450</name>
</gene>
<evidence type="ECO:0000256" key="6">
    <source>
        <dbReference type="ARBA" id="ARBA00034687"/>
    </source>
</evidence>
<reference evidence="8 9" key="1">
    <citation type="journal article" date="2014" name="Genome Announc.">
        <title>Draft genome sequence of Sclerotinia borealis, a psychrophilic plant pathogenic fungus.</title>
        <authorList>
            <person name="Mardanov A.V."/>
            <person name="Beletsky A.V."/>
            <person name="Kadnikov V.V."/>
            <person name="Ignatov A.N."/>
            <person name="Ravin N.V."/>
        </authorList>
    </citation>
    <scope>NUCLEOTIDE SEQUENCE [LARGE SCALE GENOMIC DNA]</scope>
    <source>
        <strain evidence="9">F-4157</strain>
    </source>
</reference>
<evidence type="ECO:0000256" key="5">
    <source>
        <dbReference type="ARBA" id="ARBA00023212"/>
    </source>
</evidence>
<evidence type="ECO:0000256" key="7">
    <source>
        <dbReference type="SAM" id="MobiDB-lite"/>
    </source>
</evidence>
<dbReference type="SUPFAM" id="SSF51161">
    <property type="entry name" value="Trimeric LpxA-like enzymes"/>
    <property type="match status" value="1"/>
</dbReference>
<evidence type="ECO:0000313" key="8">
    <source>
        <dbReference type="EMBL" id="ESZ95150.1"/>
    </source>
</evidence>
<dbReference type="HOGENOM" id="CLU_085418_2_1_1"/>
<keyword evidence="9" id="KW-1185">Reference proteome</keyword>
<keyword evidence="4" id="KW-0963">Cytoplasm</keyword>
<dbReference type="OrthoDB" id="2355at2759"/>
<dbReference type="InterPro" id="IPR027777">
    <property type="entry name" value="DCTN6"/>
</dbReference>
<evidence type="ECO:0000256" key="2">
    <source>
        <dbReference type="ARBA" id="ARBA00007719"/>
    </source>
</evidence>
<dbReference type="GO" id="GO:0007052">
    <property type="term" value="P:mitotic spindle organization"/>
    <property type="evidence" value="ECO:0007669"/>
    <property type="project" value="TreeGrafter"/>
</dbReference>